<dbReference type="Pfam" id="PF01272">
    <property type="entry name" value="GreA_GreB"/>
    <property type="match status" value="1"/>
</dbReference>
<gene>
    <name evidence="4" type="primary">greB</name>
    <name evidence="7" type="ORF">C8R26_101166</name>
</gene>
<name>A0A2T5I4U6_9PROT</name>
<dbReference type="GO" id="GO:0003746">
    <property type="term" value="F:translation elongation factor activity"/>
    <property type="evidence" value="ECO:0007669"/>
    <property type="project" value="UniProtKB-KW"/>
</dbReference>
<keyword evidence="7" id="KW-0648">Protein biosynthesis</keyword>
<dbReference type="GO" id="GO:0003677">
    <property type="term" value="F:DNA binding"/>
    <property type="evidence" value="ECO:0007669"/>
    <property type="project" value="UniProtKB-UniRule"/>
</dbReference>
<dbReference type="FunFam" id="3.10.50.30:FF:000001">
    <property type="entry name" value="Transcription elongation factor GreA"/>
    <property type="match status" value="1"/>
</dbReference>
<dbReference type="Gene3D" id="1.10.287.180">
    <property type="entry name" value="Transcription elongation factor, GreA/GreB, N-terminal domain"/>
    <property type="match status" value="1"/>
</dbReference>
<evidence type="ECO:0000256" key="3">
    <source>
        <dbReference type="ARBA" id="ARBA00023163"/>
    </source>
</evidence>
<dbReference type="SUPFAM" id="SSF54534">
    <property type="entry name" value="FKBP-like"/>
    <property type="match status" value="1"/>
</dbReference>
<dbReference type="NCBIfam" id="TIGR01461">
    <property type="entry name" value="greB"/>
    <property type="match status" value="1"/>
</dbReference>
<dbReference type="Gene3D" id="3.10.50.30">
    <property type="entry name" value="Transcription elongation factor, GreA/GreB, C-terminal domain"/>
    <property type="match status" value="1"/>
</dbReference>
<keyword evidence="3 4" id="KW-0804">Transcription</keyword>
<dbReference type="PANTHER" id="PTHR30437:SF6">
    <property type="entry name" value="TRANSCRIPTION ELONGATION FACTOR GREB"/>
    <property type="match status" value="1"/>
</dbReference>
<organism evidence="7 8">
    <name type="scientific">Nitrosomonas oligotropha</name>
    <dbReference type="NCBI Taxonomy" id="42354"/>
    <lineage>
        <taxon>Bacteria</taxon>
        <taxon>Pseudomonadati</taxon>
        <taxon>Pseudomonadota</taxon>
        <taxon>Betaproteobacteria</taxon>
        <taxon>Nitrosomonadales</taxon>
        <taxon>Nitrosomonadaceae</taxon>
        <taxon>Nitrosomonas</taxon>
    </lineage>
</organism>
<evidence type="ECO:0000259" key="6">
    <source>
        <dbReference type="Pfam" id="PF03449"/>
    </source>
</evidence>
<dbReference type="InterPro" id="IPR018151">
    <property type="entry name" value="TF_GreA/GreB_CS"/>
</dbReference>
<dbReference type="AlphaFoldDB" id="A0A2T5I4U6"/>
<dbReference type="InterPro" id="IPR022691">
    <property type="entry name" value="Tscrpt_elong_fac_GreA/B_N"/>
</dbReference>
<feature type="domain" description="Transcription elongation factor GreA/GreB N-terminal" evidence="6">
    <location>
        <begin position="50"/>
        <end position="120"/>
    </location>
</feature>
<dbReference type="HAMAP" id="MF_00105">
    <property type="entry name" value="GreA_GreB"/>
    <property type="match status" value="1"/>
</dbReference>
<dbReference type="EMBL" id="QAOI01000001">
    <property type="protein sequence ID" value="PTQ78850.1"/>
    <property type="molecule type" value="Genomic_DNA"/>
</dbReference>
<dbReference type="InterPro" id="IPR006358">
    <property type="entry name" value="Tscrpt_elong_fac_GreB"/>
</dbReference>
<evidence type="ECO:0000256" key="4">
    <source>
        <dbReference type="HAMAP-Rule" id="MF_00930"/>
    </source>
</evidence>
<evidence type="ECO:0000259" key="5">
    <source>
        <dbReference type="Pfam" id="PF01272"/>
    </source>
</evidence>
<dbReference type="GO" id="GO:0006354">
    <property type="term" value="P:DNA-templated transcription elongation"/>
    <property type="evidence" value="ECO:0007669"/>
    <property type="project" value="TreeGrafter"/>
</dbReference>
<dbReference type="InterPro" id="IPR036805">
    <property type="entry name" value="Tscrpt_elong_fac_GreA/B_N_sf"/>
</dbReference>
<dbReference type="Proteomes" id="UP000244128">
    <property type="component" value="Unassembled WGS sequence"/>
</dbReference>
<dbReference type="NCBIfam" id="NF002506">
    <property type="entry name" value="PRK01885.1"/>
    <property type="match status" value="1"/>
</dbReference>
<comment type="function">
    <text evidence="4">Necessary for efficient RNA polymerase transcription elongation past template-encoded arresting sites. The arresting sites in DNA have the property of trapping a certain fraction of elongating RNA polymerases that pass through, resulting in locked ternary complexes. Cleavage of the nascent transcript by cleavage factors such as GreA or GreB allows the resumption of elongation from the new 3'terminus. GreB releases sequences of up to 9 nucleotides in length.</text>
</comment>
<dbReference type="Pfam" id="PF03449">
    <property type="entry name" value="GreA_GreB_N"/>
    <property type="match status" value="1"/>
</dbReference>
<sequence length="205" mass="23107">MILNKAGNTAILAVPLLLIIMVTMNKAFTKENEDDDEPDDTPKLPQGLKNYITPAGHQRLKDEFDQLWKVERPELVKTITWAASNGDRSENGDYIYGKRRLREIDRRLRFLSKRLDNAEVVDPAQRGECDQVFFGATVTICNSQGEENTYSIVGMDEADPGRGRISWISPLAKALLKAHEGDVVRLHTPGGLEELEVVEIRYEAL</sequence>
<dbReference type="GO" id="GO:0070063">
    <property type="term" value="F:RNA polymerase binding"/>
    <property type="evidence" value="ECO:0007669"/>
    <property type="project" value="InterPro"/>
</dbReference>
<dbReference type="PROSITE" id="PS00830">
    <property type="entry name" value="GREAB_2"/>
    <property type="match status" value="1"/>
</dbReference>
<dbReference type="InterPro" id="IPR001437">
    <property type="entry name" value="Tscrpt_elong_fac_GreA/B_C"/>
</dbReference>
<keyword evidence="7" id="KW-0251">Elongation factor</keyword>
<evidence type="ECO:0000313" key="8">
    <source>
        <dbReference type="Proteomes" id="UP000244128"/>
    </source>
</evidence>
<comment type="caution">
    <text evidence="7">The sequence shown here is derived from an EMBL/GenBank/DDBJ whole genome shotgun (WGS) entry which is preliminary data.</text>
</comment>
<protein>
    <recommendedName>
        <fullName evidence="4">Transcription elongation factor GreB</fullName>
    </recommendedName>
    <alternativeName>
        <fullName evidence="4">Transcript cleavage factor GreB</fullName>
    </alternativeName>
</protein>
<evidence type="ECO:0000256" key="1">
    <source>
        <dbReference type="ARBA" id="ARBA00023015"/>
    </source>
</evidence>
<dbReference type="SUPFAM" id="SSF46557">
    <property type="entry name" value="GreA transcript cleavage protein, N-terminal domain"/>
    <property type="match status" value="1"/>
</dbReference>
<dbReference type="InterPro" id="IPR028624">
    <property type="entry name" value="Tscrpt_elong_fac_GreA/B"/>
</dbReference>
<proteinExistence type="inferred from homology"/>
<evidence type="ECO:0000256" key="2">
    <source>
        <dbReference type="ARBA" id="ARBA00023125"/>
    </source>
</evidence>
<evidence type="ECO:0000313" key="7">
    <source>
        <dbReference type="EMBL" id="PTQ78850.1"/>
    </source>
</evidence>
<accession>A0A2T5I4U6</accession>
<feature type="domain" description="Transcription elongation factor GreA/GreB C-terminal" evidence="5">
    <location>
        <begin position="129"/>
        <end position="202"/>
    </location>
</feature>
<comment type="similarity">
    <text evidence="4">Belongs to the GreA/GreB family. GreB subfamily.</text>
</comment>
<dbReference type="FunFam" id="1.10.287.180:FF:000001">
    <property type="entry name" value="Transcription elongation factor GreA"/>
    <property type="match status" value="1"/>
</dbReference>
<keyword evidence="2 4" id="KW-0238">DNA-binding</keyword>
<dbReference type="GO" id="GO:0032784">
    <property type="term" value="P:regulation of DNA-templated transcription elongation"/>
    <property type="evidence" value="ECO:0007669"/>
    <property type="project" value="UniProtKB-UniRule"/>
</dbReference>
<reference evidence="7 8" key="1">
    <citation type="submission" date="2018-04" db="EMBL/GenBank/DDBJ databases">
        <title>Active sludge and wastewater microbial communities from Klosterneuburg, Austria.</title>
        <authorList>
            <person name="Wagner M."/>
        </authorList>
    </citation>
    <scope>NUCLEOTIDE SEQUENCE [LARGE SCALE GENOMIC DNA]</scope>
    <source>
        <strain evidence="7 8">Nm49</strain>
    </source>
</reference>
<dbReference type="HAMAP" id="MF_00930">
    <property type="entry name" value="GreB"/>
    <property type="match status" value="1"/>
</dbReference>
<keyword evidence="1 4" id="KW-0805">Transcription regulation</keyword>
<dbReference type="InterPro" id="IPR036953">
    <property type="entry name" value="GreA/GreB_C_sf"/>
</dbReference>
<dbReference type="InterPro" id="IPR023459">
    <property type="entry name" value="Tscrpt_elong_fac_GreA/B_fam"/>
</dbReference>
<dbReference type="PANTHER" id="PTHR30437">
    <property type="entry name" value="TRANSCRIPTION ELONGATION FACTOR GREA"/>
    <property type="match status" value="1"/>
</dbReference>